<evidence type="ECO:0000256" key="7">
    <source>
        <dbReference type="ARBA" id="ARBA00023180"/>
    </source>
</evidence>
<dbReference type="GO" id="GO:0098552">
    <property type="term" value="C:side of membrane"/>
    <property type="evidence" value="ECO:0007669"/>
    <property type="project" value="UniProtKB-KW"/>
</dbReference>
<feature type="region of interest" description="Disordered" evidence="9">
    <location>
        <begin position="516"/>
        <end position="565"/>
    </location>
</feature>
<keyword evidence="5 8" id="KW-0732">Signal</keyword>
<dbReference type="SMART" id="SM00768">
    <property type="entry name" value="X8"/>
    <property type="match status" value="1"/>
</dbReference>
<comment type="function">
    <text evidence="8">Splits internally a 1,3-beta-glucan molecule and transfers the newly generated reducing end (the donor) to the non-reducing end of another 1,3-beta-glucan molecule (the acceptor) forming a 1,3-beta linkage, resulting in the elongation of 1,3-beta-glucan chains in the cell wall.</text>
</comment>
<dbReference type="GeneID" id="76148571"/>
<keyword evidence="7" id="KW-0325">Glycoprotein</keyword>
<dbReference type="EC" id="2.4.1.-" evidence="8"/>
<evidence type="ECO:0000256" key="3">
    <source>
        <dbReference type="ARBA" id="ARBA00022475"/>
    </source>
</evidence>
<feature type="chain" id="PRO_5041778164" description="1,3-beta-glucanosyltransferase" evidence="8">
    <location>
        <begin position="19"/>
        <end position="582"/>
    </location>
</feature>
<dbReference type="PANTHER" id="PTHR31468:SF10">
    <property type="entry name" value="1,3-BETA-GLUCANOSYLTRANSFERASE GAS2"/>
    <property type="match status" value="1"/>
</dbReference>
<protein>
    <recommendedName>
        <fullName evidence="8">1,3-beta-glucanosyltransferase</fullName>
        <ecNumber evidence="8">2.4.1.-</ecNumber>
    </recommendedName>
</protein>
<keyword evidence="12" id="KW-1185">Reference proteome</keyword>
<dbReference type="GO" id="GO:0009986">
    <property type="term" value="C:cell surface"/>
    <property type="evidence" value="ECO:0007669"/>
    <property type="project" value="UniProtKB-ARBA"/>
</dbReference>
<dbReference type="InterPro" id="IPR004886">
    <property type="entry name" value="Glucanosyltransferase"/>
</dbReference>
<keyword evidence="8" id="KW-0472">Membrane</keyword>
<evidence type="ECO:0000256" key="8">
    <source>
        <dbReference type="RuleBase" id="RU361209"/>
    </source>
</evidence>
<dbReference type="Pfam" id="PF03198">
    <property type="entry name" value="Glyco_hydro_72"/>
    <property type="match status" value="1"/>
</dbReference>
<keyword evidence="8" id="KW-0808">Transferase</keyword>
<comment type="subcellular location">
    <subcellularLocation>
        <location evidence="8">Cell membrane</location>
        <topology evidence="8">Lipid-anchor</topology>
        <topology evidence="8">GPI-anchor</topology>
    </subcellularLocation>
    <subcellularLocation>
        <location evidence="1">Membrane</location>
        <topology evidence="1">Lipid-anchor</topology>
        <topology evidence="1">GPI-anchor</topology>
    </subcellularLocation>
</comment>
<comment type="caution">
    <text evidence="11">The sequence shown here is derived from an EMBL/GenBank/DDBJ whole genome shotgun (WGS) entry which is preliminary data.</text>
</comment>
<dbReference type="GO" id="GO:0030446">
    <property type="term" value="C:hyphal cell wall"/>
    <property type="evidence" value="ECO:0007669"/>
    <property type="project" value="UniProtKB-ARBA"/>
</dbReference>
<dbReference type="SUPFAM" id="SSF51445">
    <property type="entry name" value="(Trans)glycosidases"/>
    <property type="match status" value="1"/>
</dbReference>
<dbReference type="InterPro" id="IPR012946">
    <property type="entry name" value="X8"/>
</dbReference>
<dbReference type="EMBL" id="JAIHNG010000034">
    <property type="protein sequence ID" value="KAI5967083.1"/>
    <property type="molecule type" value="Genomic_DNA"/>
</dbReference>
<dbReference type="Proteomes" id="UP001204833">
    <property type="component" value="Unassembled WGS sequence"/>
</dbReference>
<evidence type="ECO:0000313" key="11">
    <source>
        <dbReference type="EMBL" id="KAI5967083.1"/>
    </source>
</evidence>
<dbReference type="GO" id="GO:0042124">
    <property type="term" value="F:1,3-beta-glucanosyltransferase activity"/>
    <property type="evidence" value="ECO:0007669"/>
    <property type="project" value="TreeGrafter"/>
</dbReference>
<evidence type="ECO:0000313" key="12">
    <source>
        <dbReference type="Proteomes" id="UP001204833"/>
    </source>
</evidence>
<accession>A0AAD5BIR9</accession>
<dbReference type="PANTHER" id="PTHR31468">
    <property type="entry name" value="1,3-BETA-GLUCANOSYLTRANSFERASE GAS1"/>
    <property type="match status" value="1"/>
</dbReference>
<dbReference type="GO" id="GO:1903561">
    <property type="term" value="C:extracellular vesicle"/>
    <property type="evidence" value="ECO:0007669"/>
    <property type="project" value="UniProtKB-ARBA"/>
</dbReference>
<evidence type="ECO:0000256" key="6">
    <source>
        <dbReference type="ARBA" id="ARBA00023157"/>
    </source>
</evidence>
<name>A0AAD5BIR9_9ASCO</name>
<dbReference type="Gene3D" id="1.20.58.1040">
    <property type="match status" value="1"/>
</dbReference>
<dbReference type="GO" id="GO:0071970">
    <property type="term" value="P:fungal-type cell wall (1-&gt;3)-beta-D-glucan biosynthetic process"/>
    <property type="evidence" value="ECO:0007669"/>
    <property type="project" value="TreeGrafter"/>
</dbReference>
<evidence type="ECO:0000256" key="2">
    <source>
        <dbReference type="ARBA" id="ARBA00007528"/>
    </source>
</evidence>
<feature type="compositionally biased region" description="Polar residues" evidence="9">
    <location>
        <begin position="555"/>
        <end position="565"/>
    </location>
</feature>
<keyword evidence="8" id="KW-0449">Lipoprotein</keyword>
<organism evidence="11 12">
    <name type="scientific">Candida theae</name>
    <dbReference type="NCBI Taxonomy" id="1198502"/>
    <lineage>
        <taxon>Eukaryota</taxon>
        <taxon>Fungi</taxon>
        <taxon>Dikarya</taxon>
        <taxon>Ascomycota</taxon>
        <taxon>Saccharomycotina</taxon>
        <taxon>Pichiomycetes</taxon>
        <taxon>Debaryomycetaceae</taxon>
        <taxon>Candida/Lodderomyces clade</taxon>
        <taxon>Candida</taxon>
    </lineage>
</organism>
<dbReference type="InterPro" id="IPR017853">
    <property type="entry name" value="GH"/>
</dbReference>
<dbReference type="GO" id="GO:0031505">
    <property type="term" value="P:fungal-type cell wall organization"/>
    <property type="evidence" value="ECO:0007669"/>
    <property type="project" value="UniProtKB-ARBA"/>
</dbReference>
<feature type="signal peptide" evidence="8">
    <location>
        <begin position="1"/>
        <end position="18"/>
    </location>
</feature>
<dbReference type="Pfam" id="PF07983">
    <property type="entry name" value="X8"/>
    <property type="match status" value="1"/>
</dbReference>
<dbReference type="GO" id="GO:0030445">
    <property type="term" value="C:yeast-form cell wall"/>
    <property type="evidence" value="ECO:0007669"/>
    <property type="project" value="UniProtKB-ARBA"/>
</dbReference>
<dbReference type="FunFam" id="3.20.20.80:FF:000038">
    <property type="entry name" value="1,3-beta-glucanosyltransferase"/>
    <property type="match status" value="1"/>
</dbReference>
<keyword evidence="4 8" id="KW-0336">GPI-anchor</keyword>
<feature type="compositionally biased region" description="Basic residues" evidence="9">
    <location>
        <begin position="532"/>
        <end position="545"/>
    </location>
</feature>
<keyword evidence="3" id="KW-1003">Cell membrane</keyword>
<dbReference type="GO" id="GO:0005886">
    <property type="term" value="C:plasma membrane"/>
    <property type="evidence" value="ECO:0007669"/>
    <property type="project" value="UniProtKB-SubCell"/>
</dbReference>
<evidence type="ECO:0000259" key="10">
    <source>
        <dbReference type="SMART" id="SM00768"/>
    </source>
</evidence>
<dbReference type="AlphaFoldDB" id="A0AAD5BIR9"/>
<evidence type="ECO:0000256" key="4">
    <source>
        <dbReference type="ARBA" id="ARBA00022622"/>
    </source>
</evidence>
<dbReference type="Gene3D" id="3.20.20.80">
    <property type="entry name" value="Glycosidases"/>
    <property type="match status" value="1"/>
</dbReference>
<evidence type="ECO:0000256" key="5">
    <source>
        <dbReference type="ARBA" id="ARBA00022729"/>
    </source>
</evidence>
<feature type="domain" description="X8" evidence="10">
    <location>
        <begin position="392"/>
        <end position="487"/>
    </location>
</feature>
<reference evidence="11 12" key="1">
    <citation type="journal article" date="2022" name="DNA Res.">
        <title>Genome analysis of five recently described species of the CUG-Ser clade uncovers Candida theae as a new hybrid lineage with pathogenic potential in the Candida parapsilosis species complex.</title>
        <authorList>
            <person name="Mixao V."/>
            <person name="Del Olmo V."/>
            <person name="Hegedusova E."/>
            <person name="Saus E."/>
            <person name="Pryszcz L."/>
            <person name="Cillingova A."/>
            <person name="Nosek J."/>
            <person name="Gabaldon T."/>
        </authorList>
    </citation>
    <scope>NUCLEOTIDE SEQUENCE [LARGE SCALE GENOMIC DNA]</scope>
    <source>
        <strain evidence="11 12">CBS 12239</strain>
    </source>
</reference>
<evidence type="ECO:0000256" key="9">
    <source>
        <dbReference type="SAM" id="MobiDB-lite"/>
    </source>
</evidence>
<proteinExistence type="inferred from homology"/>
<evidence type="ECO:0000256" key="1">
    <source>
        <dbReference type="ARBA" id="ARBA00004589"/>
    </source>
</evidence>
<keyword evidence="6" id="KW-1015">Disulfide bond</keyword>
<dbReference type="RefSeq" id="XP_051610973.1">
    <property type="nucleotide sequence ID" value="XM_051754700.1"/>
</dbReference>
<sequence length="582" mass="65410">MKSLTLIITLATIVLSTALDQDADTFTKLHPIKVVGNKFYNTGTNQQFFIKGIAYQKSREEGEVFDTTTETNYVDPLANPFTCLRDLQYLKELGVNVVRIYQINPVANHDVCMDAFAEAGIYILADLSEPYVSIRRDFPRWDTELLMRYLSVVDALAKYDNVLGFFAGNEVANSQSNVDAVPFVRSAVRDVKKHIADQGYRQIPVGYASNDDASIRAYLANYFVCDLYSNDVADYSKSDFFAINVYEWCGYSTYMTSGYRELTAVFANYPAPVFFSEFGCNIITPRPFTEVEALFGSTMRKTWSGGITYEYFEEVNHYGVIQNKKDGTIAKLPDFDTLKTRFSAVNPIGVPIDQVEVRPGLTCNVPSDIWKVSLELPPTPDSGKCECLLQSLSCVVVDTGSFDEESLLKDLCFKVDCEEINANGKLGKYGKYSDCDPMIRASYALNKYYEQTGKRQEICTFQRRGEVARLAVDLNTRFSTDGRNCQSLLDSINHKDALPAIEPSEDVEGVEIDNGDEAEPEIIIPPEDQKKSKSTKSHKRPKSIRTKPITKNPPKKQTSNASSLSPPFKHLFQYILSVFSPF</sequence>
<gene>
    <name evidence="11" type="ORF">KGF57_000512</name>
</gene>
<comment type="similarity">
    <text evidence="2 8">Belongs to the glycosyl hydrolase 72 family.</text>
</comment>